<reference evidence="2" key="1">
    <citation type="submission" date="2016-11" db="UniProtKB">
        <authorList>
            <consortium name="WormBaseParasite"/>
        </authorList>
    </citation>
    <scope>IDENTIFICATION</scope>
</reference>
<dbReference type="WBParaSite" id="Csp11.Scaffold629.g16184.t1">
    <property type="protein sequence ID" value="Csp11.Scaffold629.g16184.t1"/>
    <property type="gene ID" value="Csp11.Scaffold629.g16184"/>
</dbReference>
<organism evidence="1 2">
    <name type="scientific">Caenorhabditis tropicalis</name>
    <dbReference type="NCBI Taxonomy" id="1561998"/>
    <lineage>
        <taxon>Eukaryota</taxon>
        <taxon>Metazoa</taxon>
        <taxon>Ecdysozoa</taxon>
        <taxon>Nematoda</taxon>
        <taxon>Chromadorea</taxon>
        <taxon>Rhabditida</taxon>
        <taxon>Rhabditina</taxon>
        <taxon>Rhabditomorpha</taxon>
        <taxon>Rhabditoidea</taxon>
        <taxon>Rhabditidae</taxon>
        <taxon>Peloderinae</taxon>
        <taxon>Caenorhabditis</taxon>
    </lineage>
</organism>
<protein>
    <submittedName>
        <fullName evidence="2">Homeobox domain-containing protein</fullName>
    </submittedName>
</protein>
<sequence length="267" mass="31457">MELQHPFPSATNIPTSAFLRLNDRQYFQIIITLQTELSYIISKSLWIRIENAFGQLLDTMLIAIQRLSDKTEELTMFDIIETMLKQDFIKDTEEKLLDTNHECWSNNKSITISDVLLIHEQTQKSEKLIMIPIQYTSQWIKLSLLSALLEKLIFPIKFGRLIQSLVPFSLEKPPRIPSVIRRCRMKRLPKEFYDEVRQLAEIHLASHCGKDEENLTKIMKRFNISRCRVKGYLNQCKRAMRTRKLKTERANEPLEPFSSVIFIQNLQ</sequence>
<dbReference type="AlphaFoldDB" id="A0A1I7U9C4"/>
<evidence type="ECO:0000313" key="2">
    <source>
        <dbReference type="WBParaSite" id="Csp11.Scaffold629.g16184.t1"/>
    </source>
</evidence>
<proteinExistence type="predicted"/>
<evidence type="ECO:0000313" key="1">
    <source>
        <dbReference type="Proteomes" id="UP000095282"/>
    </source>
</evidence>
<accession>A0A1I7U9C4</accession>
<name>A0A1I7U9C4_9PELO</name>
<keyword evidence="1" id="KW-1185">Reference proteome</keyword>
<dbReference type="Proteomes" id="UP000095282">
    <property type="component" value="Unplaced"/>
</dbReference>